<accession>A0ABX2VI78</accession>
<dbReference type="EMBL" id="LXTB01000069">
    <property type="protein sequence ID" value="OAQ17449.1"/>
    <property type="molecule type" value="Genomic_DNA"/>
</dbReference>
<feature type="domain" description="Ketosynthase family 3 (KS3)" evidence="6">
    <location>
        <begin position="106"/>
        <end position="522"/>
    </location>
</feature>
<evidence type="ECO:0000256" key="3">
    <source>
        <dbReference type="ARBA" id="ARBA00022679"/>
    </source>
</evidence>
<dbReference type="Proteomes" id="UP000078489">
    <property type="component" value="Unassembled WGS sequence"/>
</dbReference>
<dbReference type="RefSeq" id="WP_064319832.1">
    <property type="nucleotide sequence ID" value="NZ_LXTB01000069.1"/>
</dbReference>
<dbReference type="PANTHER" id="PTHR43775">
    <property type="entry name" value="FATTY ACID SYNTHASE"/>
    <property type="match status" value="1"/>
</dbReference>
<organism evidence="7 8">
    <name type="scientific">Mycobacterium mungi</name>
    <dbReference type="NCBI Taxonomy" id="1844474"/>
    <lineage>
        <taxon>Bacteria</taxon>
        <taxon>Bacillati</taxon>
        <taxon>Actinomycetota</taxon>
        <taxon>Actinomycetes</taxon>
        <taxon>Mycobacteriales</taxon>
        <taxon>Mycobacteriaceae</taxon>
        <taxon>Mycobacterium</taxon>
        <taxon>Mycobacterium tuberculosis complex</taxon>
    </lineage>
</organism>
<dbReference type="InterPro" id="IPR006162">
    <property type="entry name" value="Ppantetheine_attach_site"/>
</dbReference>
<dbReference type="InterPro" id="IPR036736">
    <property type="entry name" value="ACP-like_sf"/>
</dbReference>
<dbReference type="CDD" id="cd00833">
    <property type="entry name" value="PKS"/>
    <property type="match status" value="1"/>
</dbReference>
<keyword evidence="1" id="KW-0596">Phosphopantetheine</keyword>
<dbReference type="Pfam" id="PF00975">
    <property type="entry name" value="Thioesterase"/>
    <property type="match status" value="1"/>
</dbReference>
<dbReference type="Gene3D" id="1.10.1200.10">
    <property type="entry name" value="ACP-like"/>
    <property type="match status" value="2"/>
</dbReference>
<proteinExistence type="predicted"/>
<dbReference type="InterPro" id="IPR020806">
    <property type="entry name" value="PKS_PP-bd"/>
</dbReference>
<dbReference type="Pfam" id="PF00109">
    <property type="entry name" value="ketoacyl-synt"/>
    <property type="match status" value="1"/>
</dbReference>
<dbReference type="InterPro" id="IPR018201">
    <property type="entry name" value="Ketoacyl_synth_AS"/>
</dbReference>
<dbReference type="PROSITE" id="PS00606">
    <property type="entry name" value="KS3_1"/>
    <property type="match status" value="1"/>
</dbReference>
<dbReference type="PROSITE" id="PS00012">
    <property type="entry name" value="PHOSPHOPANTETHEINE"/>
    <property type="match status" value="1"/>
</dbReference>
<dbReference type="InterPro" id="IPR016035">
    <property type="entry name" value="Acyl_Trfase/lysoPLipase"/>
</dbReference>
<dbReference type="SMART" id="SM00824">
    <property type="entry name" value="PKS_TE"/>
    <property type="match status" value="1"/>
</dbReference>
<dbReference type="SMART" id="SM00827">
    <property type="entry name" value="PKS_AT"/>
    <property type="match status" value="1"/>
</dbReference>
<dbReference type="SUPFAM" id="SSF53901">
    <property type="entry name" value="Thiolase-like"/>
    <property type="match status" value="1"/>
</dbReference>
<dbReference type="PROSITE" id="PS50075">
    <property type="entry name" value="CARRIER"/>
    <property type="match status" value="2"/>
</dbReference>
<evidence type="ECO:0000259" key="5">
    <source>
        <dbReference type="PROSITE" id="PS50075"/>
    </source>
</evidence>
<dbReference type="InterPro" id="IPR016039">
    <property type="entry name" value="Thiolase-like"/>
</dbReference>
<evidence type="ECO:0000313" key="8">
    <source>
        <dbReference type="Proteomes" id="UP000078489"/>
    </source>
</evidence>
<evidence type="ECO:0000313" key="7">
    <source>
        <dbReference type="EMBL" id="OAQ17449.1"/>
    </source>
</evidence>
<sequence length="1402" mass="147528">MTDGSVTADKLQKWFREYLSTHIECHPNEVSLDVPIRDLGLKSIDVLAIPGDLGDRFGFCIPDLAVWDNPSANDLIDSLLNQRSADSLRESHGHADRNTQGRGSINEPVAVIGVGCRFPGDIDGPERLWDFLTEKKCAITAYPDRGFTNAGTFAESGGFLKDVAGFDNRFFDIPPDEALRMDPQQRLLLEVSWEALEHAGIIPESLRLSRTGVFVGVSSTDYVRLVSASAQQKSTIWDNTGGSSSIIANRISYFLDIQGPSIVIDTACSSSLVAVHLACRSLSTWDCDIALVGGTNVLISPEPWGGFREAGILSQTGCCHAFDKSADGMVRGEGCGVIVLQRLSDARLEGRRILAILTGSAVNQDGKSNGIMAPNPSAQIGVLENACKSARVDPLEIGYVEAHGTGTSLGDRIEAHALGMVFGRKRPGSGPLMIGSIKPNIGHLEGAAGIAGSIKAVLMVERGSLLPSGGFTEPNPAIPFTELGLRVVDELQEWPVVAGRPRRAGVSSFGFGGTNAHVIVEEAGSVGADTVSGRADVGGSGGGVVAWVISGKTASALAAQAGRLGRYVRARPALDVVDVGYSLVSTRSVFDHRAVVVGQTRDELLAGLAGVVAGRPEAGVVCGVGKPAGKTAFVFAGQGSQWLGMGSELYAAYPVFAEALDAVVDELDRHLRYPLRDVIWGHDQDLLNTTEFAQPALFAVEVALYRLLMSWGVRPGLVLGHSVGELAAAHVAGALCLPDAAMLVAARGRLMQALPAGGAMFAVQAREDEVAPMLGHDVSIAAVNGPASVVISGAHDAVSAIADRLRGQGRRVHRLAVSHAFHSALMEPMIAEFTAVAAELSVGLPTIPVISNVTGQLVADDFASADYWARHIRAVVRFGDSVRSAHCAGASRFIEVGPGGGLTSLIEASLADAQIVSVPTLRKDRPEPVSVMTAAAQGFVSGMGLDWASVFSGYRPKRVELPTYAFQHQKFWLAPAPSVSDPTAAGQIGASDGGAELLASSGFAARLAGRSADEQLAAAIEVVCEHAAAVLGRDGAAGLDAGQAFADSGFNSLSAVELRNRLTAVTAVTLPATAIFDHPTPTELAQYLITQIDGHGSSAAAAANPAERIDALTDLFLQACDAGRDADGWKMVALASNTRERMSSPVRNNVSKNVALLADGISDVVVICIPTLTVLSDQREYRDIANAMTGRHSVYSLTLPGFDSSDALPQNADMIVETVSNAIIDVVGGSCRFVLSGYSSGGVLAYALCSHLSVKHQRNPLGVALIDTYLPSQIANPSMNEGFSPNDTGKGLSREVIRVARMLNRLTATRLTAAATYAAIFQAWEPGRSMAPVLNIVAKDRIATVENLREERINRWRTAAAEAAYSVAEVPGDHFGMMSTSSEAIATEIHDWISGLVRGPHP</sequence>
<dbReference type="SUPFAM" id="SSF53474">
    <property type="entry name" value="alpha/beta-Hydrolases"/>
    <property type="match status" value="1"/>
</dbReference>
<dbReference type="InterPro" id="IPR001227">
    <property type="entry name" value="Ac_transferase_dom_sf"/>
</dbReference>
<keyword evidence="4" id="KW-0012">Acyltransferase</keyword>
<evidence type="ECO:0000256" key="1">
    <source>
        <dbReference type="ARBA" id="ARBA00022450"/>
    </source>
</evidence>
<keyword evidence="2" id="KW-0597">Phosphoprotein</keyword>
<dbReference type="Gene3D" id="3.40.366.10">
    <property type="entry name" value="Malonyl-Coenzyme A Acyl Carrier Protein, domain 2"/>
    <property type="match status" value="1"/>
</dbReference>
<evidence type="ECO:0000256" key="4">
    <source>
        <dbReference type="ARBA" id="ARBA00023315"/>
    </source>
</evidence>
<dbReference type="SUPFAM" id="SSF52151">
    <property type="entry name" value="FabD/lysophospholipase-like"/>
    <property type="match status" value="1"/>
</dbReference>
<dbReference type="SMART" id="SM00825">
    <property type="entry name" value="PKS_KS"/>
    <property type="match status" value="1"/>
</dbReference>
<dbReference type="InterPro" id="IPR001031">
    <property type="entry name" value="Thioesterase"/>
</dbReference>
<dbReference type="InterPro" id="IPR020841">
    <property type="entry name" value="PKS_Beta-ketoAc_synthase_dom"/>
</dbReference>
<dbReference type="Gene3D" id="3.40.50.1820">
    <property type="entry name" value="alpha/beta hydrolase"/>
    <property type="match status" value="1"/>
</dbReference>
<dbReference type="InterPro" id="IPR029058">
    <property type="entry name" value="AB_hydrolase_fold"/>
</dbReference>
<dbReference type="PROSITE" id="PS52004">
    <property type="entry name" value="KS3_2"/>
    <property type="match status" value="1"/>
</dbReference>
<dbReference type="InterPro" id="IPR014031">
    <property type="entry name" value="Ketoacyl_synth_C"/>
</dbReference>
<feature type="domain" description="Carrier" evidence="5">
    <location>
        <begin position="1017"/>
        <end position="1092"/>
    </location>
</feature>
<dbReference type="SUPFAM" id="SSF55048">
    <property type="entry name" value="Probable ACP-binding domain of malonyl-CoA ACP transacylase"/>
    <property type="match status" value="1"/>
</dbReference>
<dbReference type="InterPro" id="IPR020802">
    <property type="entry name" value="TesA-like"/>
</dbReference>
<dbReference type="Pfam" id="PF00550">
    <property type="entry name" value="PP-binding"/>
    <property type="match status" value="2"/>
</dbReference>
<dbReference type="InterPro" id="IPR032821">
    <property type="entry name" value="PKS_assoc"/>
</dbReference>
<dbReference type="InterPro" id="IPR009081">
    <property type="entry name" value="PP-bd_ACP"/>
</dbReference>
<evidence type="ECO:0000256" key="2">
    <source>
        <dbReference type="ARBA" id="ARBA00022553"/>
    </source>
</evidence>
<dbReference type="InterPro" id="IPR014043">
    <property type="entry name" value="Acyl_transferase_dom"/>
</dbReference>
<comment type="caution">
    <text evidence="7">The sequence shown here is derived from an EMBL/GenBank/DDBJ whole genome shotgun (WGS) entry which is preliminary data.</text>
</comment>
<reference evidence="7 8" key="1">
    <citation type="submission" date="2016-05" db="EMBL/GenBank/DDBJ databases">
        <title>Draft genome sequence of the Mycobacterium tuberculosis complex pathogen, M. mungi, identified in a banded mongoose (Mungos mungo) in Northern Botswana.</title>
        <authorList>
            <person name="Alexander K.A."/>
            <person name="Larsen M.H."/>
            <person name="Robbe-Austerman S."/>
            <person name="Stuber T.P."/>
            <person name="Camp P.M."/>
        </authorList>
    </citation>
    <scope>NUCLEOTIDE SEQUENCE [LARGE SCALE GENOMIC DNA]</scope>
    <source>
        <strain evidence="7 8">BM22813</strain>
    </source>
</reference>
<keyword evidence="8" id="KW-1185">Reference proteome</keyword>
<gene>
    <name evidence="7" type="ORF">A7J32_11285</name>
</gene>
<dbReference type="SUPFAM" id="SSF47336">
    <property type="entry name" value="ACP-like"/>
    <property type="match status" value="2"/>
</dbReference>
<dbReference type="Gene3D" id="3.30.70.3290">
    <property type="match status" value="1"/>
</dbReference>
<dbReference type="Pfam" id="PF16197">
    <property type="entry name" value="KAsynt_C_assoc"/>
    <property type="match status" value="1"/>
</dbReference>
<dbReference type="Pfam" id="PF02801">
    <property type="entry name" value="Ketoacyl-synt_C"/>
    <property type="match status" value="1"/>
</dbReference>
<dbReference type="Gene3D" id="3.40.47.10">
    <property type="match status" value="1"/>
</dbReference>
<feature type="domain" description="Carrier" evidence="5">
    <location>
        <begin position="5"/>
        <end position="83"/>
    </location>
</feature>
<dbReference type="InterPro" id="IPR016036">
    <property type="entry name" value="Malonyl_transacylase_ACP-bd"/>
</dbReference>
<dbReference type="SMART" id="SM00823">
    <property type="entry name" value="PKS_PP"/>
    <property type="match status" value="2"/>
</dbReference>
<dbReference type="InterPro" id="IPR050091">
    <property type="entry name" value="PKS_NRPS_Biosynth_Enz"/>
</dbReference>
<dbReference type="Pfam" id="PF00698">
    <property type="entry name" value="Acyl_transf_1"/>
    <property type="match status" value="1"/>
</dbReference>
<evidence type="ECO:0000259" key="6">
    <source>
        <dbReference type="PROSITE" id="PS52004"/>
    </source>
</evidence>
<protein>
    <submittedName>
        <fullName evidence="7">Polyketide synthase</fullName>
    </submittedName>
</protein>
<dbReference type="PANTHER" id="PTHR43775:SF51">
    <property type="entry name" value="INACTIVE PHENOLPHTHIOCEROL SYNTHESIS POLYKETIDE SYNTHASE TYPE I PKS1-RELATED"/>
    <property type="match status" value="1"/>
</dbReference>
<keyword evidence="3" id="KW-0808">Transferase</keyword>
<dbReference type="InterPro" id="IPR014030">
    <property type="entry name" value="Ketoacyl_synth_N"/>
</dbReference>
<name>A0ABX2VI78_9MYCO</name>